<feature type="compositionally biased region" description="Basic and acidic residues" evidence="1">
    <location>
        <begin position="261"/>
        <end position="350"/>
    </location>
</feature>
<evidence type="ECO:0000256" key="1">
    <source>
        <dbReference type="SAM" id="MobiDB-lite"/>
    </source>
</evidence>
<sequence>MASVSSLDQDMRQLRLDRYTPQAAQELRSWIESTLGESLSSGDVLEALKDGVALCKLANLALPPPGIRFKASNMPFTQRENIAQFLRACELPPLNLPAHDRFLTVDLYDSKDPAQVIQCIGAFSRAAHAINPSRFPQVIGPKKSGAPSSPVKRNAILATNYGTPAGFGHNRGPSNASATSDPKSPRVGALSPTLSGGSNSSASRQGAVSSWSKKSDETSTAPAWNIHQYGYMGGASQGNQGISFGARRQITSQSPSVPSLAEKEKLRKEKEMEAERRQQEDDEALRQRRAQREAEEDKARQDEAQRWEEESRRVREAEKAEVEKQKRKWEEEERQWREEEETRKREEERMAQAAHTPSTELRGQYLSEYNAKGRSPRSPGATPEQQAQSDRVAELERQLAEAKERERQYQLEREQREASGNASATRTVDRKDGALRQPVEIVPEAQHDPEEDSLVSEREYLQTQWETEQDRSTTPRPLPTPQAAPEPEPPAVSTPSSRDLAPPPTPPQEFPLQKQNHEPVRGLNFSSRPSPFTKPSPAPAPFTPPTSLPTPSTNSGPRPLPASPYAATRSPFAPRTERFLSSNSSPSAPRADVQSHTPAEFAGSSSSERAAEDARRQARQQQTKAGGWASKSLLEREMERERERQKEWEEQELAKNGGAAAGARKLPQMIRPFYPLRTQGICSMRQCDSSRDQPRNDDDRRFTASTSQPSPPRYPAAANHILRRLSLAHVLMLLRVAPRKTFLTHAFRARQSHYAAQTTSQVTHKMKRKAASADLTTPQKSKKPREEVPQYHLTPSVRDAEGEIVWPAPSIEIENARRIIRECAQQGKTTIIVPDKDADGLSSGVMLWKTLKSMGLPEDKLHAHILQKGETVHSASEGAAMAALNPSYIFILDQGSRPSPPVVPDAATTTLIIDHHHATPTDFPTNSHHVNACTSPPVATTALLTYSICTPLHPTVPTNLAWLCALGTHGDLGPALKWAPPFPDMTATFAQHPKTAITAAVAAINAPRRTAAYAVRTAWTALLAAPGPATLTQHPALRAARAEVAAETERCTHAAPQFSADATVALLRISSPAQVHPVIATRWAGFLRSRRLRFVMVANDAYLPGKINFSCRVARCARTREPPEEVDIIAALREIAARHTSGTLLERMGENFARGHVQASGGIVGVEEFEDLVATMGVGEGEREKKEVKVSPGKKPAQKNTLKNYFAGA</sequence>
<feature type="region of interest" description="Disordered" evidence="1">
    <location>
        <begin position="1180"/>
        <end position="1209"/>
    </location>
</feature>
<dbReference type="SMART" id="SM00033">
    <property type="entry name" value="CH"/>
    <property type="match status" value="1"/>
</dbReference>
<dbReference type="GO" id="GO:0007015">
    <property type="term" value="P:actin filament organization"/>
    <property type="evidence" value="ECO:0007669"/>
    <property type="project" value="TreeGrafter"/>
</dbReference>
<dbReference type="InterPro" id="IPR036872">
    <property type="entry name" value="CH_dom_sf"/>
</dbReference>
<dbReference type="InterPro" id="IPR001715">
    <property type="entry name" value="CH_dom"/>
</dbReference>
<dbReference type="Pfam" id="PF00307">
    <property type="entry name" value="CH"/>
    <property type="match status" value="1"/>
</dbReference>
<comment type="caution">
    <text evidence="3">The sequence shown here is derived from an EMBL/GenBank/DDBJ whole genome shotgun (WGS) entry which is preliminary data.</text>
</comment>
<accession>A0A5N6L4D3</accession>
<dbReference type="AlphaFoldDB" id="A0A5N6L4D3"/>
<dbReference type="InterPro" id="IPR038763">
    <property type="entry name" value="DHH_sf"/>
</dbReference>
<feature type="compositionally biased region" description="Polar residues" evidence="1">
    <location>
        <begin position="192"/>
        <end position="219"/>
    </location>
</feature>
<dbReference type="InterPro" id="IPR003096">
    <property type="entry name" value="SM22_calponin"/>
</dbReference>
<organism evidence="3 4">
    <name type="scientific">Carpinus fangiana</name>
    <dbReference type="NCBI Taxonomy" id="176857"/>
    <lineage>
        <taxon>Eukaryota</taxon>
        <taxon>Viridiplantae</taxon>
        <taxon>Streptophyta</taxon>
        <taxon>Embryophyta</taxon>
        <taxon>Tracheophyta</taxon>
        <taxon>Spermatophyta</taxon>
        <taxon>Magnoliopsida</taxon>
        <taxon>eudicotyledons</taxon>
        <taxon>Gunneridae</taxon>
        <taxon>Pentapetalae</taxon>
        <taxon>rosids</taxon>
        <taxon>fabids</taxon>
        <taxon>Fagales</taxon>
        <taxon>Betulaceae</taxon>
        <taxon>Carpinus</taxon>
    </lineage>
</organism>
<feature type="compositionally biased region" description="Basic and acidic residues" evidence="1">
    <location>
        <begin position="1180"/>
        <end position="1189"/>
    </location>
</feature>
<dbReference type="Gene3D" id="3.90.1640.30">
    <property type="match status" value="1"/>
</dbReference>
<feature type="region of interest" description="Disordered" evidence="1">
    <location>
        <begin position="755"/>
        <end position="790"/>
    </location>
</feature>
<feature type="region of interest" description="Disordered" evidence="1">
    <location>
        <begin position="251"/>
        <end position="666"/>
    </location>
</feature>
<dbReference type="InterPro" id="IPR001667">
    <property type="entry name" value="DDH_dom"/>
</dbReference>
<dbReference type="PROSITE" id="PS50021">
    <property type="entry name" value="CH"/>
    <property type="match status" value="1"/>
</dbReference>
<feature type="compositionally biased region" description="Basic and acidic residues" evidence="1">
    <location>
        <begin position="391"/>
        <end position="417"/>
    </location>
</feature>
<feature type="compositionally biased region" description="Basic and acidic residues" evidence="1">
    <location>
        <begin position="633"/>
        <end position="648"/>
    </location>
</feature>
<dbReference type="InterPro" id="IPR050606">
    <property type="entry name" value="Calponin-like"/>
</dbReference>
<reference evidence="3 4" key="1">
    <citation type="submission" date="2019-06" db="EMBL/GenBank/DDBJ databases">
        <title>A chromosomal-level reference genome of Carpinus fangiana (Coryloideae, Betulaceae).</title>
        <authorList>
            <person name="Yang X."/>
            <person name="Wang Z."/>
            <person name="Zhang L."/>
            <person name="Hao G."/>
            <person name="Liu J."/>
            <person name="Yang Y."/>
        </authorList>
    </citation>
    <scope>NUCLEOTIDE SEQUENCE [LARGE SCALE GENOMIC DNA]</scope>
    <source>
        <strain evidence="3">Cfa_2016G</strain>
        <tissue evidence="3">Leaf</tissue>
    </source>
</reference>
<evidence type="ECO:0000313" key="3">
    <source>
        <dbReference type="EMBL" id="KAB8737500.1"/>
    </source>
</evidence>
<feature type="region of interest" description="Disordered" evidence="1">
    <location>
        <begin position="684"/>
        <end position="715"/>
    </location>
</feature>
<keyword evidence="4" id="KW-1185">Reference proteome</keyword>
<feature type="compositionally biased region" description="Polar residues" evidence="1">
    <location>
        <begin position="172"/>
        <end position="182"/>
    </location>
</feature>
<dbReference type="GO" id="GO:0015629">
    <property type="term" value="C:actin cytoskeleton"/>
    <property type="evidence" value="ECO:0007669"/>
    <property type="project" value="TreeGrafter"/>
</dbReference>
<dbReference type="Gene3D" id="1.10.418.10">
    <property type="entry name" value="Calponin-like domain"/>
    <property type="match status" value="1"/>
</dbReference>
<dbReference type="PANTHER" id="PTHR47385">
    <property type="entry name" value="CALPONIN"/>
    <property type="match status" value="1"/>
</dbReference>
<dbReference type="OrthoDB" id="546301at2759"/>
<dbReference type="Pfam" id="PF01368">
    <property type="entry name" value="DHH"/>
    <property type="match status" value="1"/>
</dbReference>
<feature type="region of interest" description="Disordered" evidence="1">
    <location>
        <begin position="162"/>
        <end position="219"/>
    </location>
</feature>
<feature type="domain" description="Calponin-homology (CH)" evidence="2">
    <location>
        <begin position="21"/>
        <end position="127"/>
    </location>
</feature>
<dbReference type="CDD" id="cd21210">
    <property type="entry name" value="CH_SCP1-like"/>
    <property type="match status" value="1"/>
</dbReference>
<dbReference type="GO" id="GO:0051015">
    <property type="term" value="F:actin filament binding"/>
    <property type="evidence" value="ECO:0007669"/>
    <property type="project" value="TreeGrafter"/>
</dbReference>
<dbReference type="SUPFAM" id="SSF64182">
    <property type="entry name" value="DHH phosphoesterases"/>
    <property type="match status" value="1"/>
</dbReference>
<dbReference type="CDD" id="cd22249">
    <property type="entry name" value="UDM1_RNF168_RNF169-like"/>
    <property type="match status" value="1"/>
</dbReference>
<dbReference type="Proteomes" id="UP000327013">
    <property type="component" value="Unassembled WGS sequence"/>
</dbReference>
<evidence type="ECO:0000259" key="2">
    <source>
        <dbReference type="PROSITE" id="PS50021"/>
    </source>
</evidence>
<evidence type="ECO:0000313" key="4">
    <source>
        <dbReference type="Proteomes" id="UP000327013"/>
    </source>
</evidence>
<dbReference type="PRINTS" id="PR00888">
    <property type="entry name" value="SM22CALPONIN"/>
</dbReference>
<feature type="compositionally biased region" description="Pro residues" evidence="1">
    <location>
        <begin position="476"/>
        <end position="492"/>
    </location>
</feature>
<dbReference type="EMBL" id="VIBQ01000096">
    <property type="protein sequence ID" value="KAB8737500.1"/>
    <property type="molecule type" value="Genomic_DNA"/>
</dbReference>
<dbReference type="PANTHER" id="PTHR47385:SF14">
    <property type="entry name" value="TRANSGELIN"/>
    <property type="match status" value="1"/>
</dbReference>
<feature type="compositionally biased region" description="Basic and acidic residues" evidence="1">
    <location>
        <begin position="688"/>
        <end position="702"/>
    </location>
</feature>
<proteinExistence type="predicted"/>
<dbReference type="SUPFAM" id="SSF47576">
    <property type="entry name" value="Calponin-homology domain, CH-domain"/>
    <property type="match status" value="1"/>
</dbReference>
<name>A0A5N6L4D3_9ROSI</name>
<gene>
    <name evidence="3" type="ORF">FH972_026459</name>
</gene>
<feature type="compositionally biased region" description="Pro residues" evidence="1">
    <location>
        <begin position="532"/>
        <end position="548"/>
    </location>
</feature>
<protein>
    <recommendedName>
        <fullName evidence="2">Calponin-homology (CH) domain-containing protein</fullName>
    </recommendedName>
</protein>